<dbReference type="EMBL" id="AILW01000001">
    <property type="protein sequence ID" value="EJF84934.1"/>
    <property type="molecule type" value="Genomic_DNA"/>
</dbReference>
<evidence type="ECO:0000313" key="2">
    <source>
        <dbReference type="Proteomes" id="UP000008942"/>
    </source>
</evidence>
<comment type="caution">
    <text evidence="1">The sequence shown here is derived from an EMBL/GenBank/DDBJ whole genome shotgun (WGS) entry which is preliminary data.</text>
</comment>
<reference evidence="1 2" key="1">
    <citation type="submission" date="2012-03" db="EMBL/GenBank/DDBJ databases">
        <title>The Genome Sequence of Bartonella elizabethae Re6043vi.</title>
        <authorList>
            <consortium name="The Broad Institute Genome Sequencing Platform"/>
            <consortium name="The Broad Institute Genome Sequencing Center for Infectious Disease"/>
            <person name="Feldgarden M."/>
            <person name="Kirby J."/>
            <person name="Kosoy M."/>
            <person name="Birtles R."/>
            <person name="Probert W.S."/>
            <person name="Chiaraviglio L."/>
            <person name="Young S.K."/>
            <person name="Zeng Q."/>
            <person name="Gargeya S."/>
            <person name="Fitzgerald M."/>
            <person name="Haas B."/>
            <person name="Abouelleil A."/>
            <person name="Alvarado L."/>
            <person name="Arachchi H.M."/>
            <person name="Berlin A."/>
            <person name="Chapman S.B."/>
            <person name="Gearin G."/>
            <person name="Goldberg J."/>
            <person name="Griggs A."/>
            <person name="Gujja S."/>
            <person name="Hansen M."/>
            <person name="Heiman D."/>
            <person name="Howarth C."/>
            <person name="Larimer J."/>
            <person name="Lui A."/>
            <person name="MacDonald P.J.P."/>
            <person name="McCowen C."/>
            <person name="Montmayeur A."/>
            <person name="Murphy C."/>
            <person name="Neiman D."/>
            <person name="Pearson M."/>
            <person name="Priest M."/>
            <person name="Roberts A."/>
            <person name="Saif S."/>
            <person name="Shea T."/>
            <person name="Sisk P."/>
            <person name="Stolte C."/>
            <person name="Sykes S."/>
            <person name="Wortman J."/>
            <person name="Nusbaum C."/>
            <person name="Birren B."/>
        </authorList>
    </citation>
    <scope>NUCLEOTIDE SEQUENCE [LARGE SCALE GENOMIC DNA]</scope>
    <source>
        <strain evidence="1 2">Re6043vi</strain>
    </source>
</reference>
<protein>
    <submittedName>
        <fullName evidence="1">Uncharacterized protein</fullName>
    </submittedName>
</protein>
<accession>A0ABN0GMT6</accession>
<dbReference type="Proteomes" id="UP000008942">
    <property type="component" value="Unassembled WGS sequence"/>
</dbReference>
<sequence length="29" mass="3547">MESYNGEALFMVTDSLYLEYRLIYERINL</sequence>
<gene>
    <name evidence="1" type="ORF">MCU_00042</name>
</gene>
<name>A0ABN0GMT6_BAREL</name>
<keyword evidence="2" id="KW-1185">Reference proteome</keyword>
<organism evidence="1 2">
    <name type="scientific">Bartonella elizabethae Re6043vi</name>
    <dbReference type="NCBI Taxonomy" id="1094554"/>
    <lineage>
        <taxon>Bacteria</taxon>
        <taxon>Pseudomonadati</taxon>
        <taxon>Pseudomonadota</taxon>
        <taxon>Alphaproteobacteria</taxon>
        <taxon>Hyphomicrobiales</taxon>
        <taxon>Bartonellaceae</taxon>
        <taxon>Bartonella</taxon>
    </lineage>
</organism>
<evidence type="ECO:0000313" key="1">
    <source>
        <dbReference type="EMBL" id="EJF84934.1"/>
    </source>
</evidence>
<proteinExistence type="predicted"/>